<dbReference type="InterPro" id="IPR000014">
    <property type="entry name" value="PAS"/>
</dbReference>
<dbReference type="RefSeq" id="WP_153472566.1">
    <property type="nucleotide sequence ID" value="NZ_QYAZ01000002.1"/>
</dbReference>
<dbReference type="CDD" id="cd00130">
    <property type="entry name" value="PAS"/>
    <property type="match status" value="1"/>
</dbReference>
<dbReference type="Gene3D" id="3.30.450.20">
    <property type="entry name" value="PAS domain"/>
    <property type="match status" value="1"/>
</dbReference>
<dbReference type="InterPro" id="IPR013767">
    <property type="entry name" value="PAS_fold"/>
</dbReference>
<dbReference type="SMART" id="SM00091">
    <property type="entry name" value="PAS"/>
    <property type="match status" value="1"/>
</dbReference>
<proteinExistence type="predicted"/>
<keyword evidence="3" id="KW-1185">Reference proteome</keyword>
<dbReference type="InterPro" id="IPR035965">
    <property type="entry name" value="PAS-like_dom_sf"/>
</dbReference>
<evidence type="ECO:0000313" key="2">
    <source>
        <dbReference type="EMBL" id="KAB8122545.1"/>
    </source>
</evidence>
<dbReference type="Proteomes" id="UP000427842">
    <property type="component" value="Unassembled WGS sequence"/>
</dbReference>
<dbReference type="PROSITE" id="PS50112">
    <property type="entry name" value="PAS"/>
    <property type="match status" value="1"/>
</dbReference>
<dbReference type="EMBL" id="QYAZ01000002">
    <property type="protein sequence ID" value="KAB8122545.1"/>
    <property type="molecule type" value="Genomic_DNA"/>
</dbReference>
<name>A0ABQ6VT37_9PROT</name>
<gene>
    <name evidence="2" type="ORF">D3W54_15335</name>
</gene>
<sequence length="232" mass="25053">MKQNGLSLSPSLHALSGKVALQVLHGAGEGIVVIDEHNRIVFFNAMAEKLWAYTQADVIGKNVSMLLPASLRDGHDAFVERNRSTGVNTIIGTSRSITLENRAGEPVAAELSLSMIEISPDGRKYYQATIRGLTEESHRNILAGLQNTVFRALLSDMSVASIAGFMCRELETYLPDIIATLLVVDDRRQVHILSGVGLPGRYATALEGITLSVHDDATLARDSAQATDVAWA</sequence>
<evidence type="ECO:0000313" key="3">
    <source>
        <dbReference type="Proteomes" id="UP000427842"/>
    </source>
</evidence>
<evidence type="ECO:0000259" key="1">
    <source>
        <dbReference type="PROSITE" id="PS50112"/>
    </source>
</evidence>
<feature type="domain" description="PAS" evidence="1">
    <location>
        <begin position="16"/>
        <end position="68"/>
    </location>
</feature>
<accession>A0ABQ6VT37</accession>
<dbReference type="NCBIfam" id="TIGR00229">
    <property type="entry name" value="sensory_box"/>
    <property type="match status" value="1"/>
</dbReference>
<dbReference type="Pfam" id="PF00989">
    <property type="entry name" value="PAS"/>
    <property type="match status" value="1"/>
</dbReference>
<reference evidence="2 3" key="1">
    <citation type="submission" date="2018-09" db="EMBL/GenBank/DDBJ databases">
        <title>Genome sequence and characterization of the bcs clusters for the production of nanocellulose from the low pH resistant strain Komagataeibacter medellinensis ID13488.</title>
        <authorList>
            <person name="Hernandez-Arriaga A.M."/>
            <person name="Del Cerro C."/>
            <person name="Urbina L."/>
            <person name="Eceiza A."/>
            <person name="Retegi A."/>
            <person name="Prieto M.A."/>
        </authorList>
    </citation>
    <scope>NUCLEOTIDE SEQUENCE [LARGE SCALE GENOMIC DNA]</scope>
    <source>
        <strain evidence="2 3">ID13488</strain>
    </source>
</reference>
<comment type="caution">
    <text evidence="2">The sequence shown here is derived from an EMBL/GenBank/DDBJ whole genome shotgun (WGS) entry which is preliminary data.</text>
</comment>
<dbReference type="SUPFAM" id="SSF55785">
    <property type="entry name" value="PYP-like sensor domain (PAS domain)"/>
    <property type="match status" value="1"/>
</dbReference>
<protein>
    <submittedName>
        <fullName evidence="2">PAS domain S-box protein</fullName>
    </submittedName>
</protein>
<organism evidence="2 3">
    <name type="scientific">Komagataeibacter medellinensis</name>
    <dbReference type="NCBI Taxonomy" id="1177712"/>
    <lineage>
        <taxon>Bacteria</taxon>
        <taxon>Pseudomonadati</taxon>
        <taxon>Pseudomonadota</taxon>
        <taxon>Alphaproteobacteria</taxon>
        <taxon>Acetobacterales</taxon>
        <taxon>Acetobacteraceae</taxon>
        <taxon>Komagataeibacter</taxon>
    </lineage>
</organism>